<reference evidence="5 6" key="1">
    <citation type="journal article" date="2020" name="Nat. Food">
        <title>A phased Vanilla planifolia genome enables genetic improvement of flavour and production.</title>
        <authorList>
            <person name="Hasing T."/>
            <person name="Tang H."/>
            <person name="Brym M."/>
            <person name="Khazi F."/>
            <person name="Huang T."/>
            <person name="Chambers A.H."/>
        </authorList>
    </citation>
    <scope>NUCLEOTIDE SEQUENCE [LARGE SCALE GENOMIC DNA]</scope>
    <source>
        <tissue evidence="3">Leaf</tissue>
    </source>
</reference>
<evidence type="ECO:0000313" key="6">
    <source>
        <dbReference type="Proteomes" id="UP000639772"/>
    </source>
</evidence>
<dbReference type="Proteomes" id="UP000636800">
    <property type="component" value="Chromosome 3"/>
</dbReference>
<name>A0A835RLC7_VANPL</name>
<comment type="caution">
    <text evidence="3">The sequence shown here is derived from an EMBL/GenBank/DDBJ whole genome shotgun (WGS) entry which is preliminary data.</text>
</comment>
<dbReference type="InterPro" id="IPR029058">
    <property type="entry name" value="AB_hydrolase_fold"/>
</dbReference>
<sequence>MSKRFLSLGNCLNGKCDVYRWLLSDHFNRHLSQRSQVEEGKKLGITDSSKESAVQHSGPLKPELCDPEVARDSSDDDDWNVRKWKVENAWLSKALEPAFQLYKWASAAGGDEKLLIPPSTRSLSKILTDLQASKTGIQDWSLSDLTIGLYLIHLSQASATKVEDFNGVQIKSEAMVQELIYHLELAKGCYKDSISSVARHTMLRERNILKFVKDSSLLRPGYYIGVDIRNKLVILAIRGTYTVYDLITNVVSSSDQDVSFEGFSTHFGTAEAARWYLHHELGTIRRLLEKYRDFKLRLVGHSLGGAAAALLAILLRSRSAKELGFSPEIISAVGFGTPPCVSKVLAENCLSYVSTVILQDDIIPRLSVASLARLRNEIIETDWMTILEKEDWKGIVDLVTNAKLVVSSVQDVARKLAKYAKFSRNVSRSSDIYQKKGIAHQETRPESGSSAKPKTSAELFLPGTQYFLKRETDEGNSSPEAKEMYTLWKRNPGEHFRGILLTGNLISDHKCDNHYYALRDVLKGLPASQAWTNLQ</sequence>
<evidence type="ECO:0000313" key="3">
    <source>
        <dbReference type="EMBL" id="KAG0488343.1"/>
    </source>
</evidence>
<dbReference type="SUPFAM" id="SSF53474">
    <property type="entry name" value="alpha/beta-Hydrolases"/>
    <property type="match status" value="1"/>
</dbReference>
<dbReference type="CDD" id="cd00519">
    <property type="entry name" value="Lipase_3"/>
    <property type="match status" value="1"/>
</dbReference>
<dbReference type="InterPro" id="IPR002921">
    <property type="entry name" value="Fungal_lipase-type"/>
</dbReference>
<dbReference type="OrthoDB" id="438440at2759"/>
<dbReference type="Proteomes" id="UP000639772">
    <property type="component" value="Chromosome 3"/>
</dbReference>
<dbReference type="PANTHER" id="PTHR47418">
    <property type="entry name" value="ALPHA/BETA-HYDROLASES SUPERFAMILY PROTEIN"/>
    <property type="match status" value="1"/>
</dbReference>
<gene>
    <name evidence="4" type="ORF">HPP92_006914</name>
    <name evidence="3" type="ORF">HPP92_007154</name>
</gene>
<dbReference type="Gene3D" id="3.40.50.1820">
    <property type="entry name" value="alpha/beta hydrolase"/>
    <property type="match status" value="1"/>
</dbReference>
<evidence type="ECO:0000259" key="2">
    <source>
        <dbReference type="Pfam" id="PF01764"/>
    </source>
</evidence>
<dbReference type="GO" id="GO:0006629">
    <property type="term" value="P:lipid metabolic process"/>
    <property type="evidence" value="ECO:0007669"/>
    <property type="project" value="InterPro"/>
</dbReference>
<feature type="region of interest" description="Disordered" evidence="1">
    <location>
        <begin position="46"/>
        <end position="76"/>
    </location>
</feature>
<dbReference type="EMBL" id="JADCNM010000003">
    <property type="protein sequence ID" value="KAG0490051.1"/>
    <property type="molecule type" value="Genomic_DNA"/>
</dbReference>
<feature type="region of interest" description="Disordered" evidence="1">
    <location>
        <begin position="434"/>
        <end position="455"/>
    </location>
</feature>
<evidence type="ECO:0000313" key="4">
    <source>
        <dbReference type="EMBL" id="KAG0490051.1"/>
    </source>
</evidence>
<dbReference type="Pfam" id="PF01764">
    <property type="entry name" value="Lipase_3"/>
    <property type="match status" value="1"/>
</dbReference>
<dbReference type="AlphaFoldDB" id="A0A835RLC7"/>
<protein>
    <recommendedName>
        <fullName evidence="2">Fungal lipase-type domain-containing protein</fullName>
    </recommendedName>
</protein>
<dbReference type="EMBL" id="JADCNL010000003">
    <property type="protein sequence ID" value="KAG0488343.1"/>
    <property type="molecule type" value="Genomic_DNA"/>
</dbReference>
<accession>A0A835RLC7</accession>
<keyword evidence="5" id="KW-1185">Reference proteome</keyword>
<feature type="domain" description="Fungal lipase-type" evidence="2">
    <location>
        <begin position="235"/>
        <end position="368"/>
    </location>
</feature>
<evidence type="ECO:0000256" key="1">
    <source>
        <dbReference type="SAM" id="MobiDB-lite"/>
    </source>
</evidence>
<proteinExistence type="predicted"/>
<evidence type="ECO:0000313" key="5">
    <source>
        <dbReference type="Proteomes" id="UP000636800"/>
    </source>
</evidence>
<organism evidence="3 5">
    <name type="scientific">Vanilla planifolia</name>
    <name type="common">Vanilla</name>
    <dbReference type="NCBI Taxonomy" id="51239"/>
    <lineage>
        <taxon>Eukaryota</taxon>
        <taxon>Viridiplantae</taxon>
        <taxon>Streptophyta</taxon>
        <taxon>Embryophyta</taxon>
        <taxon>Tracheophyta</taxon>
        <taxon>Spermatophyta</taxon>
        <taxon>Magnoliopsida</taxon>
        <taxon>Liliopsida</taxon>
        <taxon>Asparagales</taxon>
        <taxon>Orchidaceae</taxon>
        <taxon>Vanilloideae</taxon>
        <taxon>Vanilleae</taxon>
        <taxon>Vanilla</taxon>
    </lineage>
</organism>